<keyword evidence="1" id="KW-0175">Coiled coil</keyword>
<evidence type="ECO:0000313" key="5">
    <source>
        <dbReference type="EMBL" id="DAE28534.1"/>
    </source>
</evidence>
<feature type="region of interest" description="Disordered" evidence="2">
    <location>
        <begin position="549"/>
        <end position="582"/>
    </location>
</feature>
<feature type="coiled-coil region" evidence="1">
    <location>
        <begin position="484"/>
        <end position="511"/>
    </location>
</feature>
<keyword evidence="3" id="KW-0472">Membrane</keyword>
<evidence type="ECO:0000256" key="2">
    <source>
        <dbReference type="SAM" id="MobiDB-lite"/>
    </source>
</evidence>
<dbReference type="Pfam" id="PF20155">
    <property type="entry name" value="TMP_3"/>
    <property type="match status" value="1"/>
</dbReference>
<reference evidence="5" key="1">
    <citation type="journal article" date="2021" name="Proc. Natl. Acad. Sci. U.S.A.">
        <title>A Catalog of Tens of Thousands of Viruses from Human Metagenomes Reveals Hidden Associations with Chronic Diseases.</title>
        <authorList>
            <person name="Tisza M.J."/>
            <person name="Buck C.B."/>
        </authorList>
    </citation>
    <scope>NUCLEOTIDE SEQUENCE</scope>
    <source>
        <strain evidence="5">CtOZh10</strain>
    </source>
</reference>
<dbReference type="NCBIfam" id="TIGR02675">
    <property type="entry name" value="tape_meas_nterm"/>
    <property type="match status" value="1"/>
</dbReference>
<feature type="transmembrane region" description="Helical" evidence="3">
    <location>
        <begin position="396"/>
        <end position="418"/>
    </location>
</feature>
<keyword evidence="3" id="KW-1133">Transmembrane helix</keyword>
<proteinExistence type="predicted"/>
<organism evidence="5">
    <name type="scientific">virus sp. ctOZh10</name>
    <dbReference type="NCBI Taxonomy" id="2828250"/>
    <lineage>
        <taxon>Viruses</taxon>
    </lineage>
</organism>
<evidence type="ECO:0000256" key="3">
    <source>
        <dbReference type="SAM" id="Phobius"/>
    </source>
</evidence>
<name>A0A8S5RAT0_9VIRU</name>
<keyword evidence="3" id="KW-0812">Transmembrane</keyword>
<protein>
    <submittedName>
        <fullName evidence="5">Tail tape measure protein</fullName>
    </submittedName>
</protein>
<accession>A0A8S5RAT0</accession>
<evidence type="ECO:0000256" key="1">
    <source>
        <dbReference type="SAM" id="Coils"/>
    </source>
</evidence>
<feature type="domain" description="Tape measure protein N-terminal" evidence="4">
    <location>
        <begin position="160"/>
        <end position="341"/>
    </location>
</feature>
<sequence length="632" mass="68931">MANVYEFIISMKDGVSAAAKKASSSIDGIKNNAEKLSAAATKTQEKMSALFSKVTASAVKAVRGPKTLQYSIDELKKKLEKVNQVKFSTHLKKEFNEATREAQRLEKQISRLEQGISGKGFGSKMAGWRKDFANSLPGADIISNPLTLAGAAIGSFWTATEKAMEAGKERMKLQTLTGSKEIGSSLYEGLTKFATDTVFGTEVYDMATQMLANGIKSSDVMPLMEQLGDISMGDADKLGGLSLALAQIQGKGHLAGQELLQLINAGFNPLQIISEKTGESMNSLKEKMEDGKISFNDVRRAMDMATGEGGRFHKMLEQVADTPYGQLEGLKGQLEQMMVKIGSVFIPIASKMMSFFSWLGEQLGPILEPVVIILGSLAVGLLAAAAAQWVLNLALWSNPVGLIVAGIIVLIAVITYLISKISGWGEAWSTVVNNAKLTWEAFTSMIDYYWQKTTNSFMIGLNKIKEGWYTFKNAVGIGEESENNALLEKINQDTENRKKTIENAQKNFDEKADAFKKGIKNPLDELKWNEKSSLSGTVNNLKNAIMPEYSAGGELGKNDKKKEKKKGRKKKEASDGIISGGSKQTNITINIDKVGTDTKIYVSSKEEGLSSFGERVREELLRAINSVNQLQT</sequence>
<evidence type="ECO:0000259" key="4">
    <source>
        <dbReference type="Pfam" id="PF20155"/>
    </source>
</evidence>
<dbReference type="InterPro" id="IPR013491">
    <property type="entry name" value="Tape_meas_N"/>
</dbReference>
<feature type="transmembrane region" description="Helical" evidence="3">
    <location>
        <begin position="370"/>
        <end position="390"/>
    </location>
</feature>
<dbReference type="EMBL" id="BK059088">
    <property type="protein sequence ID" value="DAE28534.1"/>
    <property type="molecule type" value="Genomic_DNA"/>
</dbReference>
<feature type="coiled-coil region" evidence="1">
    <location>
        <begin position="88"/>
        <end position="115"/>
    </location>
</feature>
<feature type="compositionally biased region" description="Basic residues" evidence="2">
    <location>
        <begin position="562"/>
        <end position="571"/>
    </location>
</feature>